<dbReference type="SUPFAM" id="SSF116878">
    <property type="entry name" value="TrmE connector domain"/>
    <property type="match status" value="1"/>
</dbReference>
<comment type="caution">
    <text evidence="10">Lacks conserved residue(s) required for the propagation of feature annotation.</text>
</comment>
<proteinExistence type="inferred from homology"/>
<evidence type="ECO:0000256" key="6">
    <source>
        <dbReference type="ARBA" id="ARBA00022801"/>
    </source>
</evidence>
<evidence type="ECO:0000256" key="7">
    <source>
        <dbReference type="ARBA" id="ARBA00022842"/>
    </source>
</evidence>
<dbReference type="Pfam" id="PF10396">
    <property type="entry name" value="TrmE_N"/>
    <property type="match status" value="1"/>
</dbReference>
<protein>
    <recommendedName>
        <fullName evidence="10">tRNA modification GTPase MnmE</fullName>
        <ecNumber evidence="10">3.6.-.-</ecNumber>
    </recommendedName>
</protein>
<reference evidence="13" key="2">
    <citation type="submission" date="2022-11" db="EMBL/GenBank/DDBJ databases">
        <title>complete genomes of mycoplasma synoviae ZX313 strain and SD2 strain.</title>
        <authorList>
            <person name="Zhong Q."/>
        </authorList>
    </citation>
    <scope>NUCLEOTIDE SEQUENCE</scope>
    <source>
        <strain evidence="13">SD2</strain>
    </source>
</reference>
<comment type="similarity">
    <text evidence="1 10 11">Belongs to the TRAFAC class TrmE-Era-EngA-EngB-Septin-like GTPase superfamily. TrmE GTPase family.</text>
</comment>
<feature type="binding site" evidence="10">
    <location>
        <begin position="244"/>
        <end position="249"/>
    </location>
    <ligand>
        <name>GTP</name>
        <dbReference type="ChEBI" id="CHEBI:37565"/>
    </ligand>
</feature>
<feature type="binding site" evidence="10">
    <location>
        <position position="268"/>
    </location>
    <ligand>
        <name>K(+)</name>
        <dbReference type="ChEBI" id="CHEBI:29103"/>
    </ligand>
</feature>
<keyword evidence="6 10" id="KW-0378">Hydrolase</keyword>
<dbReference type="AlphaFoldDB" id="A0AAX3EZB9"/>
<comment type="subcellular location">
    <subcellularLocation>
        <location evidence="10">Cytoplasm</location>
    </subcellularLocation>
</comment>
<dbReference type="InterPro" id="IPR025867">
    <property type="entry name" value="MnmE_helical"/>
</dbReference>
<dbReference type="InterPro" id="IPR006073">
    <property type="entry name" value="GTP-bd"/>
</dbReference>
<keyword evidence="7 10" id="KW-0460">Magnesium</keyword>
<dbReference type="GO" id="GO:0002098">
    <property type="term" value="P:tRNA wobble uridine modification"/>
    <property type="evidence" value="ECO:0007669"/>
    <property type="project" value="TreeGrafter"/>
</dbReference>
<comment type="cofactor">
    <cofactor evidence="10">
        <name>K(+)</name>
        <dbReference type="ChEBI" id="CHEBI:29103"/>
    </cofactor>
    <text evidence="10">Binds 1 potassium ion per subunit.</text>
</comment>
<feature type="binding site" evidence="10">
    <location>
        <position position="92"/>
    </location>
    <ligand>
        <name>(6S)-5-formyl-5,6,7,8-tetrahydrofolate</name>
        <dbReference type="ChEBI" id="CHEBI:57457"/>
    </ligand>
</feature>
<sequence>MNYQSYSDTICAISSGNNINQPISIIRISGKNAQSIVSKIFSGKVGENKTITYGFIKENSEIVDEVLVSWFLGEPQGDITVYNNYVGEPLIEINAHGGMIVTNKILELLISNGARLAEPGEFTRRAFLNGKLDLSKADAIHNLIMSKTRLQARNEASKLKGSASKVIKDLLKELSLLIGSIEVGIDYPEYIDDYEEDLKANSKEDINLTRINKLIARLEKIVKSSETALNYFEGIKLAIVGKPNVGKSSLLNAMLKEDKAIVTNVAGTTRDIVEGIYYLDNFIFKIIDTAGIRKTRQKIEKIGIERSYKAILDADIVLHLFDNLNSEDEFDLDIKKIVQENNKNYIKVVNKSDLKSDIKWSDDFIKISAKNNDIKNLEDHLLKIYSGFDFNSEDIFATARQIKLFKESLEYAYAAREEIKNQLTYITAIVDLNNLFDTLQLIIGNSNREDLLDEMFKNFCLGK</sequence>
<dbReference type="EC" id="3.6.-.-" evidence="10"/>
<feature type="binding site" evidence="10">
    <location>
        <position position="263"/>
    </location>
    <ligand>
        <name>K(+)</name>
        <dbReference type="ChEBI" id="CHEBI:29103"/>
    </ligand>
</feature>
<dbReference type="InterPro" id="IPR027417">
    <property type="entry name" value="P-loop_NTPase"/>
</dbReference>
<evidence type="ECO:0000256" key="11">
    <source>
        <dbReference type="RuleBase" id="RU003313"/>
    </source>
</evidence>
<dbReference type="NCBIfam" id="TIGR00450">
    <property type="entry name" value="mnmE_trmE_thdF"/>
    <property type="match status" value="1"/>
</dbReference>
<feature type="binding site" evidence="10">
    <location>
        <position position="248"/>
    </location>
    <ligand>
        <name>Mg(2+)</name>
        <dbReference type="ChEBI" id="CHEBI:18420"/>
    </ligand>
</feature>
<dbReference type="InterPro" id="IPR005225">
    <property type="entry name" value="Small_GTP-bd"/>
</dbReference>
<feature type="binding site" evidence="10">
    <location>
        <position position="269"/>
    </location>
    <ligand>
        <name>Mg(2+)</name>
        <dbReference type="ChEBI" id="CHEBI:18420"/>
    </ligand>
</feature>
<dbReference type="GO" id="GO:0030488">
    <property type="term" value="P:tRNA methylation"/>
    <property type="evidence" value="ECO:0007669"/>
    <property type="project" value="TreeGrafter"/>
</dbReference>
<evidence type="ECO:0000256" key="2">
    <source>
        <dbReference type="ARBA" id="ARBA00022490"/>
    </source>
</evidence>
<keyword evidence="4 10" id="KW-0479">Metal-binding</keyword>
<dbReference type="Gene3D" id="3.30.1360.120">
    <property type="entry name" value="Probable tRNA modification gtpase trme, domain 1"/>
    <property type="match status" value="1"/>
</dbReference>
<dbReference type="PANTHER" id="PTHR42714:SF2">
    <property type="entry name" value="TRNA MODIFICATION GTPASE GTPBP3, MITOCHONDRIAL"/>
    <property type="match status" value="1"/>
</dbReference>
<dbReference type="InterPro" id="IPR027266">
    <property type="entry name" value="TrmE/GcvT-like"/>
</dbReference>
<evidence type="ECO:0000259" key="12">
    <source>
        <dbReference type="PROSITE" id="PS51709"/>
    </source>
</evidence>
<dbReference type="SUPFAM" id="SSF52540">
    <property type="entry name" value="P-loop containing nucleoside triphosphate hydrolases"/>
    <property type="match status" value="1"/>
</dbReference>
<keyword evidence="3 10" id="KW-0819">tRNA processing</keyword>
<keyword evidence="2 10" id="KW-0963">Cytoplasm</keyword>
<feature type="binding site" evidence="10">
    <location>
        <position position="463"/>
    </location>
    <ligand>
        <name>(6S)-5-formyl-5,6,7,8-tetrahydrofolate</name>
        <dbReference type="ChEBI" id="CHEBI:57457"/>
    </ligand>
</feature>
<keyword evidence="8 10" id="KW-0630">Potassium</keyword>
<dbReference type="HAMAP" id="MF_00379">
    <property type="entry name" value="GTPase_MnmE"/>
    <property type="match status" value="1"/>
</dbReference>
<feature type="binding site" evidence="10">
    <location>
        <begin position="263"/>
        <end position="269"/>
    </location>
    <ligand>
        <name>GTP</name>
        <dbReference type="ChEBI" id="CHEBI:37565"/>
    </ligand>
</feature>
<dbReference type="InterPro" id="IPR031168">
    <property type="entry name" value="G_TrmE"/>
</dbReference>
<dbReference type="Pfam" id="PF01926">
    <property type="entry name" value="MMR_HSR1"/>
    <property type="match status" value="1"/>
</dbReference>
<dbReference type="GO" id="GO:0003924">
    <property type="term" value="F:GTPase activity"/>
    <property type="evidence" value="ECO:0007669"/>
    <property type="project" value="UniProtKB-UniRule"/>
</dbReference>
<comment type="subunit">
    <text evidence="10">Homodimer. Heterotetramer of two MnmE and two MnmG subunits.</text>
</comment>
<keyword evidence="5 10" id="KW-0547">Nucleotide-binding</keyword>
<evidence type="ECO:0000313" key="14">
    <source>
        <dbReference type="Proteomes" id="UP001164481"/>
    </source>
</evidence>
<evidence type="ECO:0000256" key="5">
    <source>
        <dbReference type="ARBA" id="ARBA00022741"/>
    </source>
</evidence>
<dbReference type="FunFam" id="3.40.50.300:FF:001376">
    <property type="entry name" value="tRNA modification GTPase MnmE"/>
    <property type="match status" value="1"/>
</dbReference>
<organism evidence="13 14">
    <name type="scientific">Mycoplasmopsis synoviae</name>
    <name type="common">Mycoplasma synoviae</name>
    <dbReference type="NCBI Taxonomy" id="2109"/>
    <lineage>
        <taxon>Bacteria</taxon>
        <taxon>Bacillati</taxon>
        <taxon>Mycoplasmatota</taxon>
        <taxon>Mycoplasmoidales</taxon>
        <taxon>Metamycoplasmataceae</taxon>
        <taxon>Mycoplasmopsis</taxon>
    </lineage>
</organism>
<dbReference type="PROSITE" id="PS51709">
    <property type="entry name" value="G_TRME"/>
    <property type="match status" value="1"/>
</dbReference>
<evidence type="ECO:0000256" key="1">
    <source>
        <dbReference type="ARBA" id="ARBA00011043"/>
    </source>
</evidence>
<dbReference type="CDD" id="cd14858">
    <property type="entry name" value="TrmE_N"/>
    <property type="match status" value="1"/>
</dbReference>
<dbReference type="InterPro" id="IPR027368">
    <property type="entry name" value="MnmE_dom2"/>
</dbReference>
<dbReference type="GO" id="GO:0005829">
    <property type="term" value="C:cytosol"/>
    <property type="evidence" value="ECO:0007669"/>
    <property type="project" value="TreeGrafter"/>
</dbReference>
<dbReference type="NCBIfam" id="TIGR00231">
    <property type="entry name" value="small_GTP"/>
    <property type="match status" value="1"/>
</dbReference>
<dbReference type="PANTHER" id="PTHR42714">
    <property type="entry name" value="TRNA MODIFICATION GTPASE GTPBP3"/>
    <property type="match status" value="1"/>
</dbReference>
<dbReference type="GO" id="GO:0005525">
    <property type="term" value="F:GTP binding"/>
    <property type="evidence" value="ECO:0007669"/>
    <property type="project" value="UniProtKB-UniRule"/>
</dbReference>
<name>A0AAX3EZB9_MYCSY</name>
<dbReference type="Proteomes" id="UP001164481">
    <property type="component" value="Chromosome"/>
</dbReference>
<dbReference type="GO" id="GO:0046872">
    <property type="term" value="F:metal ion binding"/>
    <property type="evidence" value="ECO:0007669"/>
    <property type="project" value="UniProtKB-KW"/>
</dbReference>
<accession>A0AAX3EZB9</accession>
<feature type="binding site" evidence="10">
    <location>
        <position position="244"/>
    </location>
    <ligand>
        <name>K(+)</name>
        <dbReference type="ChEBI" id="CHEBI:29103"/>
    </ligand>
</feature>
<feature type="binding site" evidence="10">
    <location>
        <position position="265"/>
    </location>
    <ligand>
        <name>K(+)</name>
        <dbReference type="ChEBI" id="CHEBI:29103"/>
    </ligand>
</feature>
<dbReference type="InterPro" id="IPR004520">
    <property type="entry name" value="GTPase_MnmE"/>
</dbReference>
<feature type="domain" description="TrmE-type G" evidence="12">
    <location>
        <begin position="234"/>
        <end position="386"/>
    </location>
</feature>
<dbReference type="Pfam" id="PF12631">
    <property type="entry name" value="MnmE_helical"/>
    <property type="match status" value="1"/>
</dbReference>
<feature type="binding site" evidence="10">
    <location>
        <position position="131"/>
    </location>
    <ligand>
        <name>(6S)-5-formyl-5,6,7,8-tetrahydrofolate</name>
        <dbReference type="ChEBI" id="CHEBI:57457"/>
    </ligand>
</feature>
<dbReference type="EMBL" id="CP107525">
    <property type="protein sequence ID" value="UZW64134.1"/>
    <property type="molecule type" value="Genomic_DNA"/>
</dbReference>
<dbReference type="RefSeq" id="WP_239610844.1">
    <property type="nucleotide sequence ID" value="NZ_CP069379.1"/>
</dbReference>
<reference evidence="13" key="1">
    <citation type="submission" date="2022-10" db="EMBL/GenBank/DDBJ databases">
        <authorList>
            <person name="Wei X."/>
        </authorList>
    </citation>
    <scope>NUCLEOTIDE SEQUENCE</scope>
    <source>
        <strain evidence="13">SD2</strain>
    </source>
</reference>
<dbReference type="SUPFAM" id="SSF103025">
    <property type="entry name" value="Folate-binding domain"/>
    <property type="match status" value="1"/>
</dbReference>
<evidence type="ECO:0000256" key="4">
    <source>
        <dbReference type="ARBA" id="ARBA00022723"/>
    </source>
</evidence>
<feature type="binding site" evidence="10">
    <location>
        <begin position="288"/>
        <end position="291"/>
    </location>
    <ligand>
        <name>GTP</name>
        <dbReference type="ChEBI" id="CHEBI:37565"/>
    </ligand>
</feature>
<evidence type="ECO:0000256" key="10">
    <source>
        <dbReference type="HAMAP-Rule" id="MF_00379"/>
    </source>
</evidence>
<dbReference type="CDD" id="cd04164">
    <property type="entry name" value="trmE"/>
    <property type="match status" value="1"/>
</dbReference>
<evidence type="ECO:0000256" key="9">
    <source>
        <dbReference type="ARBA" id="ARBA00023134"/>
    </source>
</evidence>
<dbReference type="Gene3D" id="3.40.50.300">
    <property type="entry name" value="P-loop containing nucleotide triphosphate hydrolases"/>
    <property type="match status" value="1"/>
</dbReference>
<evidence type="ECO:0000313" key="13">
    <source>
        <dbReference type="EMBL" id="UZW64134.1"/>
    </source>
</evidence>
<feature type="binding site" evidence="10">
    <location>
        <position position="27"/>
    </location>
    <ligand>
        <name>(6S)-5-formyl-5,6,7,8-tetrahydrofolate</name>
        <dbReference type="ChEBI" id="CHEBI:57457"/>
    </ligand>
</feature>
<gene>
    <name evidence="10 13" type="primary">mnmE</name>
    <name evidence="10" type="synonym">trmE</name>
    <name evidence="13" type="ORF">OIE46_01980</name>
</gene>
<evidence type="ECO:0000256" key="3">
    <source>
        <dbReference type="ARBA" id="ARBA00022694"/>
    </source>
</evidence>
<keyword evidence="9 10" id="KW-0342">GTP-binding</keyword>
<comment type="function">
    <text evidence="10">Exhibits a very high intrinsic GTPase hydrolysis rate. Involved in the addition of a carboxymethylaminomethyl (cmnm) group at the wobble position (U34) of certain tRNAs, forming tRNA-cmnm(5)s(2)U34.</text>
</comment>
<dbReference type="Gene3D" id="1.20.120.430">
    <property type="entry name" value="tRNA modification GTPase MnmE domain 2"/>
    <property type="match status" value="1"/>
</dbReference>
<dbReference type="InterPro" id="IPR018948">
    <property type="entry name" value="GTP-bd_TrmE_N"/>
</dbReference>
<evidence type="ECO:0000256" key="8">
    <source>
        <dbReference type="ARBA" id="ARBA00022958"/>
    </source>
</evidence>